<evidence type="ECO:0000313" key="6">
    <source>
        <dbReference type="Proteomes" id="UP000095709"/>
    </source>
</evidence>
<dbReference type="SUPFAM" id="SSF50621">
    <property type="entry name" value="Alanine racemase C-terminal domain-like"/>
    <property type="match status" value="1"/>
</dbReference>
<name>A0A174QWC6_9FIRM</name>
<dbReference type="GO" id="GO:0009089">
    <property type="term" value="P:lysine biosynthetic process via diaminopimelate"/>
    <property type="evidence" value="ECO:0007669"/>
    <property type="project" value="TreeGrafter"/>
</dbReference>
<dbReference type="InterPro" id="IPR029066">
    <property type="entry name" value="PLP-binding_barrel"/>
</dbReference>
<proteinExistence type="predicted"/>
<evidence type="ECO:0000256" key="2">
    <source>
        <dbReference type="ARBA" id="ARBA00022898"/>
    </source>
</evidence>
<dbReference type="InterPro" id="IPR000183">
    <property type="entry name" value="Orn/DAP/Arg_de-COase"/>
</dbReference>
<dbReference type="Pfam" id="PF02784">
    <property type="entry name" value="Orn_Arg_deC_N"/>
    <property type="match status" value="1"/>
</dbReference>
<reference evidence="5 6" key="1">
    <citation type="submission" date="2015-09" db="EMBL/GenBank/DDBJ databases">
        <authorList>
            <consortium name="Pathogen Informatics"/>
        </authorList>
    </citation>
    <scope>NUCLEOTIDE SEQUENCE [LARGE SCALE GENOMIC DNA]</scope>
    <source>
        <strain evidence="5 6">2789STDY5834885</strain>
    </source>
</reference>
<evidence type="ECO:0000259" key="4">
    <source>
        <dbReference type="Pfam" id="PF02784"/>
    </source>
</evidence>
<feature type="active site" description="Proton donor" evidence="3">
    <location>
        <position position="332"/>
    </location>
</feature>
<dbReference type="InterPro" id="IPR009006">
    <property type="entry name" value="Ala_racemase/Decarboxylase_C"/>
</dbReference>
<dbReference type="PRINTS" id="PR01179">
    <property type="entry name" value="ODADCRBXLASE"/>
</dbReference>
<dbReference type="EMBL" id="CZAL01000016">
    <property type="protein sequence ID" value="CUP77494.1"/>
    <property type="molecule type" value="Genomic_DNA"/>
</dbReference>
<dbReference type="AlphaFoldDB" id="A0A174QWC6"/>
<feature type="domain" description="Orn/DAP/Arg decarboxylase 2 N-terminal" evidence="4">
    <location>
        <begin position="37"/>
        <end position="270"/>
    </location>
</feature>
<dbReference type="EC" id="4.1.1.20" evidence="5"/>
<dbReference type="SUPFAM" id="SSF51419">
    <property type="entry name" value="PLP-binding barrel"/>
    <property type="match status" value="1"/>
</dbReference>
<evidence type="ECO:0000313" key="5">
    <source>
        <dbReference type="EMBL" id="CUP77494.1"/>
    </source>
</evidence>
<keyword evidence="2 3" id="KW-0663">Pyridoxal phosphate</keyword>
<evidence type="ECO:0000256" key="1">
    <source>
        <dbReference type="ARBA" id="ARBA00001933"/>
    </source>
</evidence>
<comment type="cofactor">
    <cofactor evidence="1 3">
        <name>pyridoxal 5'-phosphate</name>
        <dbReference type="ChEBI" id="CHEBI:597326"/>
    </cofactor>
</comment>
<dbReference type="Proteomes" id="UP000095709">
    <property type="component" value="Unassembled WGS sequence"/>
</dbReference>
<dbReference type="Gene3D" id="3.20.20.10">
    <property type="entry name" value="Alanine racemase"/>
    <property type="match status" value="1"/>
</dbReference>
<dbReference type="PANTHER" id="PTHR43727:SF3">
    <property type="entry name" value="GROUP IV DECARBOXYLASE"/>
    <property type="match status" value="1"/>
</dbReference>
<gene>
    <name evidence="5" type="primary">lysA_1</name>
    <name evidence="5" type="ORF">ERS852498_02796</name>
</gene>
<organism evidence="5 6">
    <name type="scientific">Fusicatenibacter saccharivorans</name>
    <dbReference type="NCBI Taxonomy" id="1150298"/>
    <lineage>
        <taxon>Bacteria</taxon>
        <taxon>Bacillati</taxon>
        <taxon>Bacillota</taxon>
        <taxon>Clostridia</taxon>
        <taxon>Lachnospirales</taxon>
        <taxon>Lachnospiraceae</taxon>
        <taxon>Fusicatenibacter</taxon>
    </lineage>
</organism>
<accession>A0A174QWC6</accession>
<sequence>MEHKELRFQRLLSNDEVTNGEPVYLFNADRFVRNFVDLQTEFRKIYPNTRIAYSYKTNHIPGICKLVDTLGGYAEVVSSTEADLAYYMTARNTGRVIFNGLIPGKYMVDILKFDGKVNVESWEGLKCVLENAEKQVKIGIRIGEEDSRFGFLESELFKVLSKITEAKQIVAGIHCHVGGSRSLQTWKKKTERMLRIARDVENILGYPLEYIDLGGHLFGRMDEELKKQFGDDIPTFREYAETVATLVRDTYEKRKSMPQLILEPGTALIADAVSILATVQNVKIRGMKRVATLDVSSHDCGMIADYKNLTVENISAPDLKSDIPTVICGYTCMEEDYINREYMGWLKTGDRVLIHNCGAYSMSMKGNFIFPMLAMYMVNDNYEIQEIMRERGQLSDITARCAIGGRRCAT</sequence>
<feature type="modified residue" description="N6-(pyridoxal phosphate)lysine" evidence="3">
    <location>
        <position position="56"/>
    </location>
</feature>
<dbReference type="Gene3D" id="2.40.37.10">
    <property type="entry name" value="Lyase, Ornithine Decarboxylase, Chain A, domain 1"/>
    <property type="match status" value="1"/>
</dbReference>
<dbReference type="InterPro" id="IPR022644">
    <property type="entry name" value="De-COase2_N"/>
</dbReference>
<protein>
    <submittedName>
        <fullName evidence="5">Diaminopimelate decarboxylase</fullName>
        <ecNumber evidence="5">4.1.1.20</ecNumber>
    </submittedName>
</protein>
<keyword evidence="5" id="KW-0456">Lyase</keyword>
<evidence type="ECO:0000256" key="3">
    <source>
        <dbReference type="PIRSR" id="PIRSR600183-50"/>
    </source>
</evidence>
<dbReference type="PANTHER" id="PTHR43727">
    <property type="entry name" value="DIAMINOPIMELATE DECARBOXYLASE"/>
    <property type="match status" value="1"/>
</dbReference>
<dbReference type="RefSeq" id="WP_055267658.1">
    <property type="nucleotide sequence ID" value="NZ_CZAL01000016.1"/>
</dbReference>
<dbReference type="GO" id="GO:0008836">
    <property type="term" value="F:diaminopimelate decarboxylase activity"/>
    <property type="evidence" value="ECO:0007669"/>
    <property type="project" value="UniProtKB-EC"/>
</dbReference>